<reference evidence="3 4" key="1">
    <citation type="submission" date="2021-01" db="EMBL/GenBank/DDBJ databases">
        <title>Whole genome shotgun sequence of Microbispora amethystogenes NBRC 101907.</title>
        <authorList>
            <person name="Komaki H."/>
            <person name="Tamura T."/>
        </authorList>
    </citation>
    <scope>NUCLEOTIDE SEQUENCE [LARGE SCALE GENOMIC DNA]</scope>
    <source>
        <strain evidence="3 4">NBRC 101907</strain>
    </source>
</reference>
<feature type="transmembrane region" description="Helical" evidence="2">
    <location>
        <begin position="159"/>
        <end position="181"/>
    </location>
</feature>
<name>A0ABQ4FJX1_9ACTN</name>
<sequence>MGALGFEHILRHAENSSVHDEDTTRTGPKTGPRTGLKTGSGQAAGGKDERRKDKSLATGALMPKRYFSSVSPFTCLGISTRVTRTWVPPAIPAAVSLLLATLWGFAVFGGWSRLAFCAGLEPAPDCADRLAPVASLSELVALVAAGTTGFAWFARRESLYGVAVAAWIAALAVLFFGGLAVR</sequence>
<feature type="transmembrane region" description="Helical" evidence="2">
    <location>
        <begin position="90"/>
        <end position="109"/>
    </location>
</feature>
<keyword evidence="2" id="KW-0812">Transmembrane</keyword>
<keyword evidence="4" id="KW-1185">Reference proteome</keyword>
<protein>
    <submittedName>
        <fullName evidence="3">Uncharacterized protein</fullName>
    </submittedName>
</protein>
<keyword evidence="2" id="KW-1133">Transmembrane helix</keyword>
<dbReference type="EMBL" id="BOOB01000041">
    <property type="protein sequence ID" value="GIH35063.1"/>
    <property type="molecule type" value="Genomic_DNA"/>
</dbReference>
<gene>
    <name evidence="3" type="ORF">Mam01_52270</name>
</gene>
<organism evidence="3 4">
    <name type="scientific">Microbispora amethystogenes</name>
    <dbReference type="NCBI Taxonomy" id="1427754"/>
    <lineage>
        <taxon>Bacteria</taxon>
        <taxon>Bacillati</taxon>
        <taxon>Actinomycetota</taxon>
        <taxon>Actinomycetes</taxon>
        <taxon>Streptosporangiales</taxon>
        <taxon>Streptosporangiaceae</taxon>
        <taxon>Microbispora</taxon>
    </lineage>
</organism>
<accession>A0ABQ4FJX1</accession>
<proteinExistence type="predicted"/>
<feature type="region of interest" description="Disordered" evidence="1">
    <location>
        <begin position="15"/>
        <end position="54"/>
    </location>
</feature>
<dbReference type="Proteomes" id="UP000651728">
    <property type="component" value="Unassembled WGS sequence"/>
</dbReference>
<evidence type="ECO:0000313" key="3">
    <source>
        <dbReference type="EMBL" id="GIH35063.1"/>
    </source>
</evidence>
<comment type="caution">
    <text evidence="3">The sequence shown here is derived from an EMBL/GenBank/DDBJ whole genome shotgun (WGS) entry which is preliminary data.</text>
</comment>
<evidence type="ECO:0000256" key="1">
    <source>
        <dbReference type="SAM" id="MobiDB-lite"/>
    </source>
</evidence>
<feature type="transmembrane region" description="Helical" evidence="2">
    <location>
        <begin position="130"/>
        <end position="153"/>
    </location>
</feature>
<evidence type="ECO:0000313" key="4">
    <source>
        <dbReference type="Proteomes" id="UP000651728"/>
    </source>
</evidence>
<feature type="compositionally biased region" description="Basic and acidic residues" evidence="1">
    <location>
        <begin position="15"/>
        <end position="24"/>
    </location>
</feature>
<evidence type="ECO:0000256" key="2">
    <source>
        <dbReference type="SAM" id="Phobius"/>
    </source>
</evidence>
<feature type="compositionally biased region" description="Low complexity" evidence="1">
    <location>
        <begin position="25"/>
        <end position="39"/>
    </location>
</feature>
<keyword evidence="2" id="KW-0472">Membrane</keyword>